<comment type="caution">
    <text evidence="2">The sequence shown here is derived from an EMBL/GenBank/DDBJ whole genome shotgun (WGS) entry which is preliminary data.</text>
</comment>
<proteinExistence type="predicted"/>
<protein>
    <submittedName>
        <fullName evidence="2">Uncharacterized protein</fullName>
    </submittedName>
</protein>
<accession>A0A5J4V867</accession>
<feature type="coiled-coil region" evidence="1">
    <location>
        <begin position="100"/>
        <end position="197"/>
    </location>
</feature>
<organism evidence="2 3">
    <name type="scientific">Streblomastix strix</name>
    <dbReference type="NCBI Taxonomy" id="222440"/>
    <lineage>
        <taxon>Eukaryota</taxon>
        <taxon>Metamonada</taxon>
        <taxon>Preaxostyla</taxon>
        <taxon>Oxymonadida</taxon>
        <taxon>Streblomastigidae</taxon>
        <taxon>Streblomastix</taxon>
    </lineage>
</organism>
<gene>
    <name evidence="2" type="ORF">EZS28_025832</name>
</gene>
<sequence>MARKYFLISEVRDMLNQLDIQYDPKSTKPVLEQLLLQTIKAQGYSGPKNSITKISEFVHNAVTTKNEQINEQNSNEVAALKSNEQDDEYDDDSVLMQLELIQLQQQRIKAKQELKLAAEKLDGINKQIELRQQVMKLQEQTNKLANDSDQLNEIKAFDLVKKSIRNHQQINEAKRQLQDLNDKQVQQINEIKQQRINDLKPISQKQLINTRAMLAHNLDQIQLDHAAKKIQRQYQRHKERKILIHFVKDLSNTFKQVKRVRDERLSDINKNKLTEYEYTIRQAQLTESLLGFYKNKQLKEPNIKFTNEYNANVVDQLKAFIYFQPDDQKKFNETLIETRKRYREQNEVDLNGLSDRTAQTNVQNREPYNSYYFNKFTRLQQFDDKLAQVHKLHKNKIYKIAVDFGSIWQTTQSTHSKKGIRNDFSYHYYKPSLENSHKNYPIIIRDNSSLKLFKDRIHDMIYEDQSPLHQESNTRKVALYSFVIIIYELPLGTKLRPEVQWFNEHDYTRSIDCEQNICWFIAASFQLHPEINQTKTRIANGIELFLQFNDQVHKEGGRLNKEQKQLLKEYEGFNQDTDLEKFQQYFNLNVMTYEYDHSEKQFNKTNEYIVNQDWQTTHILLAPLSIQGDEKPQVHAMFIKDIDRVVGGYLCRKCNQKLFNRTSAHFDRDLWTHLESCKGPDQQKHPKLDKLAQPFMPYLKSNKTIQKLFATGQTKLLPKDQEQGVSDILQPTKNYMRTDAETVEEQDQDDEQISAQLQPLSIVIGTQISNKIQSKYIDIRTQDFVNKFIEQMWELANKVNEANLACEPIVKFENEYEQQKHQQKIHQVAVFGFNSKKFDFNVIFPYLVQYPKTIFKSNAYLRSTIQQKQVVIRHTEYPFELVFKDVLKFIPPTTLDNFVHKYGNVTKLTKGKFPHGFFNTNNVNQFLSTTETFEHKDFYNQISRKNISDKVYQEYIDDFVSLDVNGNRKFEDRWSYLEFYNIRGVECMFAPIKNLIDLCWQQGIDMLSQISISQIANSIKYNYAWEDFDINGDYNIQTGNKEYKFYSEKWNKKVESYLQQDIKAGRDTTNNVTANDMDYFNQMIPNKCCFCKAKFINVNKPTLERIDNNIAHTKDNCKLACQLCNSTRSNKDADVAKLMIQMYKYAIVKNLPMTIDAEEVYWFLRKSIHGGLSQVFLQYNIKGLTHINKLKYNPEENNVTAYDLDYIITHVLDLYFNSLYPSTFCGIYNKNNPYTGGKMYMDGRVTKHIKIREANDQDYRDTKRKEMMNIINSEDRFSEEKGQLFIASVKGHIDKGHINEHINFPPIWRKRTYKTNKKTIATTFGY</sequence>
<dbReference type="EMBL" id="SNRW01009013">
    <property type="protein sequence ID" value="KAA6378641.1"/>
    <property type="molecule type" value="Genomic_DNA"/>
</dbReference>
<evidence type="ECO:0000313" key="2">
    <source>
        <dbReference type="EMBL" id="KAA6378641.1"/>
    </source>
</evidence>
<dbReference type="Proteomes" id="UP000324800">
    <property type="component" value="Unassembled WGS sequence"/>
</dbReference>
<evidence type="ECO:0000256" key="1">
    <source>
        <dbReference type="SAM" id="Coils"/>
    </source>
</evidence>
<keyword evidence="1" id="KW-0175">Coiled coil</keyword>
<reference evidence="2 3" key="1">
    <citation type="submission" date="2019-03" db="EMBL/GenBank/DDBJ databases">
        <title>Single cell metagenomics reveals metabolic interactions within the superorganism composed of flagellate Streblomastix strix and complex community of Bacteroidetes bacteria on its surface.</title>
        <authorList>
            <person name="Treitli S.C."/>
            <person name="Kolisko M."/>
            <person name="Husnik F."/>
            <person name="Keeling P."/>
            <person name="Hampl V."/>
        </authorList>
    </citation>
    <scope>NUCLEOTIDE SEQUENCE [LARGE SCALE GENOMIC DNA]</scope>
    <source>
        <strain evidence="2">ST1C</strain>
    </source>
</reference>
<evidence type="ECO:0000313" key="3">
    <source>
        <dbReference type="Proteomes" id="UP000324800"/>
    </source>
</evidence>
<name>A0A5J4V867_9EUKA</name>